<evidence type="ECO:0000256" key="1">
    <source>
        <dbReference type="SAM" id="SignalP"/>
    </source>
</evidence>
<accession>A0A8C6U064</accession>
<dbReference type="Gene3D" id="3.40.50.300">
    <property type="entry name" value="P-loop containing nucleotide triphosphate hydrolases"/>
    <property type="match status" value="1"/>
</dbReference>
<reference evidence="2" key="1">
    <citation type="submission" date="2025-08" db="UniProtKB">
        <authorList>
            <consortium name="Ensembl"/>
        </authorList>
    </citation>
    <scope>IDENTIFICATION</scope>
</reference>
<organism evidence="2 3">
    <name type="scientific">Neogobius melanostomus</name>
    <name type="common">round goby</name>
    <dbReference type="NCBI Taxonomy" id="47308"/>
    <lineage>
        <taxon>Eukaryota</taxon>
        <taxon>Metazoa</taxon>
        <taxon>Chordata</taxon>
        <taxon>Craniata</taxon>
        <taxon>Vertebrata</taxon>
        <taxon>Euteleostomi</taxon>
        <taxon>Actinopterygii</taxon>
        <taxon>Neopterygii</taxon>
        <taxon>Teleostei</taxon>
        <taxon>Neoteleostei</taxon>
        <taxon>Acanthomorphata</taxon>
        <taxon>Gobiaria</taxon>
        <taxon>Gobiiformes</taxon>
        <taxon>Gobioidei</taxon>
        <taxon>Gobiidae</taxon>
        <taxon>Benthophilinae</taxon>
        <taxon>Neogobiini</taxon>
        <taxon>Neogobius</taxon>
    </lineage>
</organism>
<dbReference type="PANTHER" id="PTHR10704:SF4">
    <property type="entry name" value="CARBOHYDRATE SULFOTRANSFERASE 6"/>
    <property type="match status" value="1"/>
</dbReference>
<feature type="signal peptide" evidence="1">
    <location>
        <begin position="1"/>
        <end position="23"/>
    </location>
</feature>
<feature type="chain" id="PRO_5034829527" evidence="1">
    <location>
        <begin position="24"/>
        <end position="330"/>
    </location>
</feature>
<protein>
    <submittedName>
        <fullName evidence="2">Carbohydrate sulfotransferase 6</fullName>
    </submittedName>
</protein>
<reference evidence="2" key="2">
    <citation type="submission" date="2025-09" db="UniProtKB">
        <authorList>
            <consortium name="Ensembl"/>
        </authorList>
    </citation>
    <scope>IDENTIFICATION</scope>
</reference>
<dbReference type="SUPFAM" id="SSF52540">
    <property type="entry name" value="P-loop containing nucleoside triphosphate hydrolases"/>
    <property type="match status" value="1"/>
</dbReference>
<keyword evidence="3" id="KW-1185">Reference proteome</keyword>
<dbReference type="GO" id="GO:0006790">
    <property type="term" value="P:sulfur compound metabolic process"/>
    <property type="evidence" value="ECO:0007669"/>
    <property type="project" value="TreeGrafter"/>
</dbReference>
<dbReference type="InterPro" id="IPR051135">
    <property type="entry name" value="Gal/GlcNAc/GalNAc_ST"/>
</dbReference>
<dbReference type="InterPro" id="IPR027417">
    <property type="entry name" value="P-loop_NTPase"/>
</dbReference>
<dbReference type="AlphaFoldDB" id="A0A8C6U064"/>
<dbReference type="PANTHER" id="PTHR10704">
    <property type="entry name" value="CARBOHYDRATE SULFOTRANSFERASE"/>
    <property type="match status" value="1"/>
</dbReference>
<sequence length="330" mass="36902">SVVFPHLPRVLWSLLMAALVCLSRHGAVRPLRSAPPQEVHVLLLSSWRSGSSFLGQVFTAWHVWTTLQRPGPGPRMAVRDLLRSTYHCDFSTMEATCPAAQRVQPVMWSHSGRCARPRPVCGLQCSVRGLAGAERACRTYSHVVLKEVRSLSWSLCTSPAGPELDLRIVHLVRDPRARSAAVSTHQGEGPPHTPPYLEGRYKLVRYEDLARNPLEEISSIYEFVSLEMTQLCRTGFIESPTAKAKAPKGGFQITSRTPWTCLRRGAPCCHTVRCGACRTLCRVAMSMLGYRTVNSDKEQKKLDIDLLAPRETNHCPRLDLSTAFHRRVQT</sequence>
<dbReference type="Proteomes" id="UP000694523">
    <property type="component" value="Unplaced"/>
</dbReference>
<dbReference type="Ensembl" id="ENSNMLT00000032438.1">
    <property type="protein sequence ID" value="ENSNMLP00000029079.1"/>
    <property type="gene ID" value="ENSNMLG00000018272.1"/>
</dbReference>
<keyword evidence="1" id="KW-0732">Signal</keyword>
<proteinExistence type="predicted"/>
<dbReference type="GO" id="GO:0006044">
    <property type="term" value="P:N-acetylglucosamine metabolic process"/>
    <property type="evidence" value="ECO:0007669"/>
    <property type="project" value="TreeGrafter"/>
</dbReference>
<evidence type="ECO:0000313" key="2">
    <source>
        <dbReference type="Ensembl" id="ENSNMLP00000029079.1"/>
    </source>
</evidence>
<name>A0A8C6U064_9GOBI</name>
<evidence type="ECO:0000313" key="3">
    <source>
        <dbReference type="Proteomes" id="UP000694523"/>
    </source>
</evidence>
<dbReference type="GO" id="GO:0001517">
    <property type="term" value="F:N-acetylglucosamine 6-O-sulfotransferase activity"/>
    <property type="evidence" value="ECO:0007669"/>
    <property type="project" value="TreeGrafter"/>
</dbReference>